<proteinExistence type="predicted"/>
<dbReference type="InterPro" id="IPR002083">
    <property type="entry name" value="MATH/TRAF_dom"/>
</dbReference>
<dbReference type="EMBL" id="JABXBU010000015">
    <property type="protein sequence ID" value="KAF8787348.1"/>
    <property type="molecule type" value="Genomic_DNA"/>
</dbReference>
<dbReference type="GO" id="GO:0030163">
    <property type="term" value="P:protein catabolic process"/>
    <property type="evidence" value="ECO:0007669"/>
    <property type="project" value="UniProtKB-ARBA"/>
</dbReference>
<evidence type="ECO:0000259" key="2">
    <source>
        <dbReference type="PROSITE" id="PS50144"/>
    </source>
</evidence>
<dbReference type="Gene3D" id="2.60.210.10">
    <property type="entry name" value="Apoptosis, Tumor Necrosis Factor Receptor Associated Protein 2, Chain A"/>
    <property type="match status" value="1"/>
</dbReference>
<dbReference type="PROSITE" id="PS50097">
    <property type="entry name" value="BTB"/>
    <property type="match status" value="1"/>
</dbReference>
<dbReference type="InterPro" id="IPR000210">
    <property type="entry name" value="BTB/POZ_dom"/>
</dbReference>
<evidence type="ECO:0000259" key="1">
    <source>
        <dbReference type="PROSITE" id="PS50097"/>
    </source>
</evidence>
<dbReference type="AlphaFoldDB" id="A0A8T0FAQ1"/>
<dbReference type="Gene3D" id="3.30.710.10">
    <property type="entry name" value="Potassium Channel Kv1.1, Chain A"/>
    <property type="match status" value="1"/>
</dbReference>
<keyword evidence="4" id="KW-1185">Reference proteome</keyword>
<gene>
    <name evidence="3" type="ORF">HNY73_008960</name>
</gene>
<reference evidence="3" key="1">
    <citation type="journal article" date="2020" name="bioRxiv">
        <title>Chromosome-level reference genome of the European wasp spider Argiope bruennichi: a resource for studies on range expansion and evolutionary adaptation.</title>
        <authorList>
            <person name="Sheffer M.M."/>
            <person name="Hoppe A."/>
            <person name="Krehenwinkel H."/>
            <person name="Uhl G."/>
            <person name="Kuss A.W."/>
            <person name="Jensen L."/>
            <person name="Jensen C."/>
            <person name="Gillespie R.G."/>
            <person name="Hoff K.J."/>
            <person name="Prost S."/>
        </authorList>
    </citation>
    <scope>NUCLEOTIDE SEQUENCE</scope>
</reference>
<dbReference type="CDD" id="cd00121">
    <property type="entry name" value="MATH"/>
    <property type="match status" value="1"/>
</dbReference>
<dbReference type="SUPFAM" id="SSF54695">
    <property type="entry name" value="POZ domain"/>
    <property type="match status" value="1"/>
</dbReference>
<dbReference type="SUPFAM" id="SSF49599">
    <property type="entry name" value="TRAF domain-like"/>
    <property type="match status" value="1"/>
</dbReference>
<reference evidence="3" key="2">
    <citation type="submission" date="2020-06" db="EMBL/GenBank/DDBJ databases">
        <authorList>
            <person name="Sheffer M."/>
        </authorList>
    </citation>
    <scope>NUCLEOTIDE SEQUENCE</scope>
</reference>
<feature type="domain" description="BTB" evidence="1">
    <location>
        <begin position="337"/>
        <end position="401"/>
    </location>
</feature>
<dbReference type="SMART" id="SM00225">
    <property type="entry name" value="BTB"/>
    <property type="match status" value="1"/>
</dbReference>
<feature type="domain" description="MATH" evidence="2">
    <location>
        <begin position="8"/>
        <end position="141"/>
    </location>
</feature>
<dbReference type="Proteomes" id="UP000807504">
    <property type="component" value="Unassembled WGS sequence"/>
</dbReference>
<name>A0A8T0FAQ1_ARGBR</name>
<sequence>MMMMRKNGCTFQWKIENFSYCWHKKGENFFSPVFAVNMKEETTEWKLALCPKGYSDGRFIGFYLCRAYDNSSEDNIEVDFEFTFLSAGHSTPRPLHPKSFKRLFNKGRISGCPEFMKREDLFTLERAVLLPQDILTVRCNMRRVDGESIEKVHIFARTMIRIEQMNFTWAIKDFSCIEPYQKVPFFLKSSSKEVFATLNLFLTGQCGSETICVELIYSGKTMKLFTVQSCILNNESKTIDNTRQEYCFDEFSNKEKFIFLLKKKSLIENKEHYLPKNVLSLEFECAASIGIAFEGIERIELGRNSLVENTSAQQKRPDSSLTLKDDLKSICCDGFLSDIMLCTATNTFPVHKIILSARSPVFMRMFSTDMKEKHDEYVDITDVSSETLFRLLLYIYTDTVEDLTMEAASELYEAADKYSVLSLKEKCSTFIKDNFSPSNVCQILIIADLHHDEILKLAVQDYILENYYIVFKSEEWKQLMETNPRLTTETMFRKFMKI</sequence>
<evidence type="ECO:0000313" key="4">
    <source>
        <dbReference type="Proteomes" id="UP000807504"/>
    </source>
</evidence>
<dbReference type="InterPro" id="IPR008974">
    <property type="entry name" value="TRAF-like"/>
</dbReference>
<comment type="caution">
    <text evidence="3">The sequence shown here is derived from an EMBL/GenBank/DDBJ whole genome shotgun (WGS) entry which is preliminary data.</text>
</comment>
<dbReference type="Gene3D" id="1.25.40.420">
    <property type="match status" value="1"/>
</dbReference>
<accession>A0A8T0FAQ1</accession>
<dbReference type="Pfam" id="PF00651">
    <property type="entry name" value="BTB"/>
    <property type="match status" value="1"/>
</dbReference>
<dbReference type="SMART" id="SM00061">
    <property type="entry name" value="MATH"/>
    <property type="match status" value="1"/>
</dbReference>
<dbReference type="CDD" id="cd18186">
    <property type="entry name" value="BTB_POZ_ZBTB_KLHL-like"/>
    <property type="match status" value="1"/>
</dbReference>
<organism evidence="3 4">
    <name type="scientific">Argiope bruennichi</name>
    <name type="common">Wasp spider</name>
    <name type="synonym">Aranea bruennichi</name>
    <dbReference type="NCBI Taxonomy" id="94029"/>
    <lineage>
        <taxon>Eukaryota</taxon>
        <taxon>Metazoa</taxon>
        <taxon>Ecdysozoa</taxon>
        <taxon>Arthropoda</taxon>
        <taxon>Chelicerata</taxon>
        <taxon>Arachnida</taxon>
        <taxon>Araneae</taxon>
        <taxon>Araneomorphae</taxon>
        <taxon>Entelegynae</taxon>
        <taxon>Araneoidea</taxon>
        <taxon>Araneidae</taxon>
        <taxon>Argiope</taxon>
    </lineage>
</organism>
<dbReference type="Pfam" id="PF22486">
    <property type="entry name" value="MATH_2"/>
    <property type="match status" value="1"/>
</dbReference>
<evidence type="ECO:0000313" key="3">
    <source>
        <dbReference type="EMBL" id="KAF8787348.1"/>
    </source>
</evidence>
<dbReference type="PROSITE" id="PS50144">
    <property type="entry name" value="MATH"/>
    <property type="match status" value="1"/>
</dbReference>
<dbReference type="PANTHER" id="PTHR24413">
    <property type="entry name" value="SPECKLE-TYPE POZ PROTEIN"/>
    <property type="match status" value="1"/>
</dbReference>
<dbReference type="InterPro" id="IPR011333">
    <property type="entry name" value="SKP1/BTB/POZ_sf"/>
</dbReference>
<protein>
    <submittedName>
        <fullName evidence="3">Speckle-type POZ protein like</fullName>
    </submittedName>
</protein>